<dbReference type="PANTHER" id="PTHR19304">
    <property type="entry name" value="CYCLIC-AMP RESPONSE ELEMENT BINDING PROTEIN"/>
    <property type="match status" value="1"/>
</dbReference>
<feature type="compositionally biased region" description="Basic and acidic residues" evidence="5">
    <location>
        <begin position="46"/>
        <end position="56"/>
    </location>
</feature>
<comment type="caution">
    <text evidence="7">The sequence shown here is derived from an EMBL/GenBank/DDBJ whole genome shotgun (WGS) entry which is preliminary data.</text>
</comment>
<organism evidence="7 8">
    <name type="scientific">Wickerhamiella sorbophila</name>
    <dbReference type="NCBI Taxonomy" id="45607"/>
    <lineage>
        <taxon>Eukaryota</taxon>
        <taxon>Fungi</taxon>
        <taxon>Dikarya</taxon>
        <taxon>Ascomycota</taxon>
        <taxon>Saccharomycotina</taxon>
        <taxon>Dipodascomycetes</taxon>
        <taxon>Dipodascales</taxon>
        <taxon>Trichomonascaceae</taxon>
        <taxon>Wickerhamiella</taxon>
    </lineage>
</organism>
<dbReference type="GO" id="GO:0005634">
    <property type="term" value="C:nucleus"/>
    <property type="evidence" value="ECO:0007669"/>
    <property type="project" value="UniProtKB-SubCell"/>
</dbReference>
<accession>A0A2T0FMV5</accession>
<dbReference type="GeneID" id="36517690"/>
<dbReference type="CDD" id="cd14687">
    <property type="entry name" value="bZIP_ATF2"/>
    <property type="match status" value="1"/>
</dbReference>
<protein>
    <submittedName>
        <fullName evidence="7">Transcription factor atf1</fullName>
    </submittedName>
</protein>
<dbReference type="InterPro" id="IPR046347">
    <property type="entry name" value="bZIP_sf"/>
</dbReference>
<keyword evidence="2" id="KW-0805">Transcription regulation</keyword>
<dbReference type="GO" id="GO:0003700">
    <property type="term" value="F:DNA-binding transcription factor activity"/>
    <property type="evidence" value="ECO:0007669"/>
    <property type="project" value="InterPro"/>
</dbReference>
<proteinExistence type="predicted"/>
<dbReference type="Proteomes" id="UP000238350">
    <property type="component" value="Unassembled WGS sequence"/>
</dbReference>
<evidence type="ECO:0000313" key="8">
    <source>
        <dbReference type="Proteomes" id="UP000238350"/>
    </source>
</evidence>
<dbReference type="STRING" id="45607.A0A2T0FMV5"/>
<dbReference type="SUPFAM" id="SSF57959">
    <property type="entry name" value="Leucine zipper domain"/>
    <property type="match status" value="1"/>
</dbReference>
<dbReference type="AlphaFoldDB" id="A0A2T0FMV5"/>
<dbReference type="EMBL" id="NDIQ01000022">
    <property type="protein sequence ID" value="PRT56322.1"/>
    <property type="molecule type" value="Genomic_DNA"/>
</dbReference>
<reference evidence="7 8" key="1">
    <citation type="submission" date="2017-04" db="EMBL/GenBank/DDBJ databases">
        <title>Genome sequencing of [Candida] sorbophila.</title>
        <authorList>
            <person name="Ahn J.O."/>
        </authorList>
    </citation>
    <scope>NUCLEOTIDE SEQUENCE [LARGE SCALE GENOMIC DNA]</scope>
    <source>
        <strain evidence="7 8">DS02</strain>
    </source>
</reference>
<evidence type="ECO:0000256" key="2">
    <source>
        <dbReference type="ARBA" id="ARBA00023015"/>
    </source>
</evidence>
<feature type="compositionally biased region" description="Polar residues" evidence="5">
    <location>
        <begin position="156"/>
        <end position="188"/>
    </location>
</feature>
<dbReference type="Gene3D" id="1.20.5.170">
    <property type="match status" value="1"/>
</dbReference>
<evidence type="ECO:0000256" key="4">
    <source>
        <dbReference type="ARBA" id="ARBA00023242"/>
    </source>
</evidence>
<evidence type="ECO:0000259" key="6">
    <source>
        <dbReference type="PROSITE" id="PS50217"/>
    </source>
</evidence>
<feature type="region of interest" description="Disordered" evidence="5">
    <location>
        <begin position="1"/>
        <end position="109"/>
    </location>
</feature>
<feature type="region of interest" description="Disordered" evidence="5">
    <location>
        <begin position="156"/>
        <end position="209"/>
    </location>
</feature>
<dbReference type="RefSeq" id="XP_024666267.1">
    <property type="nucleotide sequence ID" value="XM_024810499.1"/>
</dbReference>
<keyword evidence="3" id="KW-0804">Transcription</keyword>
<evidence type="ECO:0000256" key="3">
    <source>
        <dbReference type="ARBA" id="ARBA00023163"/>
    </source>
</evidence>
<comment type="subcellular location">
    <subcellularLocation>
        <location evidence="1">Nucleus</location>
    </subcellularLocation>
</comment>
<dbReference type="SMART" id="SM00338">
    <property type="entry name" value="BRLZ"/>
    <property type="match status" value="1"/>
</dbReference>
<keyword evidence="8" id="KW-1185">Reference proteome</keyword>
<dbReference type="InterPro" id="IPR004827">
    <property type="entry name" value="bZIP"/>
</dbReference>
<dbReference type="InterPro" id="IPR051027">
    <property type="entry name" value="bZIP_transcription_factors"/>
</dbReference>
<name>A0A2T0FMV5_9ASCO</name>
<dbReference type="PROSITE" id="PS50217">
    <property type="entry name" value="BZIP"/>
    <property type="match status" value="1"/>
</dbReference>
<dbReference type="Pfam" id="PF00170">
    <property type="entry name" value="bZIP_1"/>
    <property type="match status" value="1"/>
</dbReference>
<keyword evidence="4" id="KW-0539">Nucleus</keyword>
<feature type="domain" description="BZIP" evidence="6">
    <location>
        <begin position="207"/>
        <end position="270"/>
    </location>
</feature>
<evidence type="ECO:0000256" key="5">
    <source>
        <dbReference type="SAM" id="MobiDB-lite"/>
    </source>
</evidence>
<evidence type="ECO:0000256" key="1">
    <source>
        <dbReference type="ARBA" id="ARBA00004123"/>
    </source>
</evidence>
<gene>
    <name evidence="7" type="ORF">B9G98_03942</name>
</gene>
<feature type="compositionally biased region" description="Polar residues" evidence="5">
    <location>
        <begin position="1"/>
        <end position="12"/>
    </location>
</feature>
<evidence type="ECO:0000313" key="7">
    <source>
        <dbReference type="EMBL" id="PRT56322.1"/>
    </source>
</evidence>
<dbReference type="OrthoDB" id="295274at2759"/>
<sequence length="338" mass="36317">MASSNSFGNVPTSLKFEHNPFEQSFASKSQHADPKDTQSHGLRPPDGGDIRQHPEGRTPTLPGIQELTSPGPGFTGSNVNRWQTDIRMGSMLGPPVQSFGGGPQPLPSPPVVVPPASVHAVPSSAATINPSGAESLPRNRSSESIAASSLYMMSSGNGSAVNQTRGTQVRDSSVDPGSQNESETSPGRISSRKRGSEALDSSTLTSDEKRRQFLERNRIAAVKCRQRKKQYVDDLKGKVNYLMTVNDELNIELNSLRSQMETLKGYIVSHNDIRTLPRPVVSIIEMMQRSHTNFNPISLLPPTSAPLSAPNTAVASPVIANAPRPIVKPADTASQRPT</sequence>